<dbReference type="InterPro" id="IPR041698">
    <property type="entry name" value="Methyltransf_25"/>
</dbReference>
<comment type="caution">
    <text evidence="2">The sequence shown here is derived from an EMBL/GenBank/DDBJ whole genome shotgun (WGS) entry which is preliminary data.</text>
</comment>
<feature type="domain" description="Methyltransferase" evidence="1">
    <location>
        <begin position="63"/>
        <end position="161"/>
    </location>
</feature>
<dbReference type="RefSeq" id="WP_344634272.1">
    <property type="nucleotide sequence ID" value="NZ_BAAATR010000001.1"/>
</dbReference>
<dbReference type="InterPro" id="IPR029063">
    <property type="entry name" value="SAM-dependent_MTases_sf"/>
</dbReference>
<protein>
    <recommendedName>
        <fullName evidence="1">Methyltransferase domain-containing protein</fullName>
    </recommendedName>
</protein>
<accession>A0ABN3DCB1</accession>
<evidence type="ECO:0000313" key="3">
    <source>
        <dbReference type="Proteomes" id="UP001500305"/>
    </source>
</evidence>
<dbReference type="EMBL" id="BAAATR010000001">
    <property type="protein sequence ID" value="GAA2226916.1"/>
    <property type="molecule type" value="Genomic_DNA"/>
</dbReference>
<name>A0ABN3DCB1_9ACTN</name>
<sequence length="271" mass="29006">MNAPLGAAVPGQAGALLAELGDRAELHDLYDEVGAPIYHAMAGSETIEVRELVGELRSTQGAILELAAGSGRLTLPLLTLGRDLVALEKAPGMIRLLQERLQNLPVTRRDRCTVVAGDMSDFDLDQPFGAIVLGATSISLLDATGRTGLYRSVRRHLAPGGKFLLTAVNVPGFGDATTEHTLDIDAPDGTRYRMYEHWTKGADVRTVTIFPRPLRPAESPITVCTTQIGVFPIAQLEAEMNEAGLVLTDRQPLPPTGTHHHDVLLVAEVAA</sequence>
<evidence type="ECO:0000259" key="1">
    <source>
        <dbReference type="Pfam" id="PF13649"/>
    </source>
</evidence>
<dbReference type="Proteomes" id="UP001500305">
    <property type="component" value="Unassembled WGS sequence"/>
</dbReference>
<dbReference type="SUPFAM" id="SSF53335">
    <property type="entry name" value="S-adenosyl-L-methionine-dependent methyltransferases"/>
    <property type="match status" value="1"/>
</dbReference>
<keyword evidence="3" id="KW-1185">Reference proteome</keyword>
<evidence type="ECO:0000313" key="2">
    <source>
        <dbReference type="EMBL" id="GAA2226916.1"/>
    </source>
</evidence>
<dbReference type="Pfam" id="PF13649">
    <property type="entry name" value="Methyltransf_25"/>
    <property type="match status" value="1"/>
</dbReference>
<dbReference type="NCBIfam" id="NF041820">
    <property type="entry name" value="daptide_MTase"/>
    <property type="match status" value="1"/>
</dbReference>
<gene>
    <name evidence="2" type="ORF">GCM10010430_02720</name>
</gene>
<proteinExistence type="predicted"/>
<organism evidence="2 3">
    <name type="scientific">Kitasatospora cystarginea</name>
    <dbReference type="NCBI Taxonomy" id="58350"/>
    <lineage>
        <taxon>Bacteria</taxon>
        <taxon>Bacillati</taxon>
        <taxon>Actinomycetota</taxon>
        <taxon>Actinomycetes</taxon>
        <taxon>Kitasatosporales</taxon>
        <taxon>Streptomycetaceae</taxon>
        <taxon>Kitasatospora</taxon>
    </lineage>
</organism>
<dbReference type="CDD" id="cd02440">
    <property type="entry name" value="AdoMet_MTases"/>
    <property type="match status" value="1"/>
</dbReference>
<dbReference type="InterPro" id="IPR049690">
    <property type="entry name" value="Daptide_MTase"/>
</dbReference>
<reference evidence="2 3" key="1">
    <citation type="journal article" date="2019" name="Int. J. Syst. Evol. Microbiol.">
        <title>The Global Catalogue of Microorganisms (GCM) 10K type strain sequencing project: providing services to taxonomists for standard genome sequencing and annotation.</title>
        <authorList>
            <consortium name="The Broad Institute Genomics Platform"/>
            <consortium name="The Broad Institute Genome Sequencing Center for Infectious Disease"/>
            <person name="Wu L."/>
            <person name="Ma J."/>
        </authorList>
    </citation>
    <scope>NUCLEOTIDE SEQUENCE [LARGE SCALE GENOMIC DNA]</scope>
    <source>
        <strain evidence="2 3">JCM 7356</strain>
    </source>
</reference>
<dbReference type="Gene3D" id="3.40.50.150">
    <property type="entry name" value="Vaccinia Virus protein VP39"/>
    <property type="match status" value="1"/>
</dbReference>